<dbReference type="AlphaFoldDB" id="A0AAW7Y2V3"/>
<dbReference type="Proteomes" id="UP001170624">
    <property type="component" value="Unassembled WGS sequence"/>
</dbReference>
<evidence type="ECO:0000313" key="3">
    <source>
        <dbReference type="Proteomes" id="UP001170624"/>
    </source>
</evidence>
<accession>A0AAW7Y2V3</accession>
<keyword evidence="1" id="KW-0472">Membrane</keyword>
<proteinExistence type="predicted"/>
<name>A0AAW7Y2V3_9GAMM</name>
<dbReference type="RefSeq" id="WP_303498854.1">
    <property type="nucleotide sequence ID" value="NZ_JAUOPU010000005.1"/>
</dbReference>
<keyword evidence="1" id="KW-1133">Transmembrane helix</keyword>
<sequence length="79" mass="8918">MAAATWAFVPQFGFLALLVATFIALLPFKKYELRAEFRGCDETGDQWVSLVRCCTKSECRILKGVYSSAQQNLLKKKPL</sequence>
<evidence type="ECO:0000256" key="1">
    <source>
        <dbReference type="SAM" id="Phobius"/>
    </source>
</evidence>
<organism evidence="2 3">
    <name type="scientific">Photobacterium sanguinicancri</name>
    <dbReference type="NCBI Taxonomy" id="875932"/>
    <lineage>
        <taxon>Bacteria</taxon>
        <taxon>Pseudomonadati</taxon>
        <taxon>Pseudomonadota</taxon>
        <taxon>Gammaproteobacteria</taxon>
        <taxon>Vibrionales</taxon>
        <taxon>Vibrionaceae</taxon>
        <taxon>Photobacterium</taxon>
    </lineage>
</organism>
<dbReference type="EMBL" id="JAUOPU010000005">
    <property type="protein sequence ID" value="MDO6542400.1"/>
    <property type="molecule type" value="Genomic_DNA"/>
</dbReference>
<comment type="caution">
    <text evidence="2">The sequence shown here is derived from an EMBL/GenBank/DDBJ whole genome shotgun (WGS) entry which is preliminary data.</text>
</comment>
<evidence type="ECO:0000313" key="2">
    <source>
        <dbReference type="EMBL" id="MDO6542400.1"/>
    </source>
</evidence>
<gene>
    <name evidence="2" type="ORF">Q4568_07645</name>
</gene>
<feature type="transmembrane region" description="Helical" evidence="1">
    <location>
        <begin position="6"/>
        <end position="28"/>
    </location>
</feature>
<reference evidence="2" key="1">
    <citation type="submission" date="2023-07" db="EMBL/GenBank/DDBJ databases">
        <title>Genome content predicts the carbon catabolic preferences of heterotrophic bacteria.</title>
        <authorList>
            <person name="Gralka M."/>
        </authorList>
    </citation>
    <scope>NUCLEOTIDE SEQUENCE</scope>
    <source>
        <strain evidence="2">G2M05</strain>
    </source>
</reference>
<keyword evidence="1" id="KW-0812">Transmembrane</keyword>
<protein>
    <submittedName>
        <fullName evidence="2">Uncharacterized protein</fullName>
    </submittedName>
</protein>